<comment type="caution">
    <text evidence="2">The sequence shown here is derived from an EMBL/GenBank/DDBJ whole genome shotgun (WGS) entry which is preliminary data.</text>
</comment>
<sequence>MELPNDLFTEVLVRLPLKDILISRCVCRTWNILISNPYFSSYYAKNSPYTSIFITQAFSKLKSLSLLQFSANEELSLYSRYISIKPKVPRVVDINSDPWVTIIGSCDGSLFLLHTSVYLDDRVIDKIYLCNPLFERCVKIAEDIGNSQWGVSKYEVGYIPSTNSYKLLRFGYDGGRVKEAKIFTVGVDKDWRIVEDPFTFLESWSQGVCFNGAYHWVAYSENLVNIFTFDLLEEKCSGIPNPPGLLLFSLPKVSVTILNGRLSLVDCSDGFQMNIWTMDKYGVAESWFRNIILLKHWFPYSKYFYLKNFLPIAVLPNGNIIFLETESGSLYFFSLEEKQCSQIKLRGVDHQLAIVMADAFEPRFYSLRK</sequence>
<dbReference type="NCBIfam" id="TIGR01640">
    <property type="entry name" value="F_box_assoc_1"/>
    <property type="match status" value="1"/>
</dbReference>
<dbReference type="InterPro" id="IPR050796">
    <property type="entry name" value="SCF_F-box_component"/>
</dbReference>
<dbReference type="EMBL" id="JABTTQ020000004">
    <property type="protein sequence ID" value="KAK6158518.1"/>
    <property type="molecule type" value="Genomic_DNA"/>
</dbReference>
<dbReference type="SUPFAM" id="SSF81383">
    <property type="entry name" value="F-box domain"/>
    <property type="match status" value="1"/>
</dbReference>
<dbReference type="Pfam" id="PF00646">
    <property type="entry name" value="F-box"/>
    <property type="match status" value="1"/>
</dbReference>
<dbReference type="CDD" id="cd22157">
    <property type="entry name" value="F-box_AtFBW1-like"/>
    <property type="match status" value="1"/>
</dbReference>
<reference evidence="2 3" key="1">
    <citation type="journal article" date="2021" name="Comput. Struct. Biotechnol. J.">
        <title>De novo genome assembly of the potent medicinal plant Rehmannia glutinosa using nanopore technology.</title>
        <authorList>
            <person name="Ma L."/>
            <person name="Dong C."/>
            <person name="Song C."/>
            <person name="Wang X."/>
            <person name="Zheng X."/>
            <person name="Niu Y."/>
            <person name="Chen S."/>
            <person name="Feng W."/>
        </authorList>
    </citation>
    <scope>NUCLEOTIDE SEQUENCE [LARGE SCALE GENOMIC DNA]</scope>
    <source>
        <strain evidence="2">DH-2019</strain>
    </source>
</reference>
<dbReference type="Pfam" id="PF08268">
    <property type="entry name" value="FBA_3"/>
    <property type="match status" value="1"/>
</dbReference>
<evidence type="ECO:0000313" key="2">
    <source>
        <dbReference type="EMBL" id="KAK6158518.1"/>
    </source>
</evidence>
<accession>A0ABR0XHP2</accession>
<keyword evidence="3" id="KW-1185">Reference proteome</keyword>
<evidence type="ECO:0000313" key="3">
    <source>
        <dbReference type="Proteomes" id="UP001318860"/>
    </source>
</evidence>
<organism evidence="2 3">
    <name type="scientific">Rehmannia glutinosa</name>
    <name type="common">Chinese foxglove</name>
    <dbReference type="NCBI Taxonomy" id="99300"/>
    <lineage>
        <taxon>Eukaryota</taxon>
        <taxon>Viridiplantae</taxon>
        <taxon>Streptophyta</taxon>
        <taxon>Embryophyta</taxon>
        <taxon>Tracheophyta</taxon>
        <taxon>Spermatophyta</taxon>
        <taxon>Magnoliopsida</taxon>
        <taxon>eudicotyledons</taxon>
        <taxon>Gunneridae</taxon>
        <taxon>Pentapetalae</taxon>
        <taxon>asterids</taxon>
        <taxon>lamiids</taxon>
        <taxon>Lamiales</taxon>
        <taxon>Orobanchaceae</taxon>
        <taxon>Rehmannieae</taxon>
        <taxon>Rehmannia</taxon>
    </lineage>
</organism>
<protein>
    <recommendedName>
        <fullName evidence="1">F-box domain-containing protein</fullName>
    </recommendedName>
</protein>
<dbReference type="PROSITE" id="PS50181">
    <property type="entry name" value="FBOX"/>
    <property type="match status" value="1"/>
</dbReference>
<dbReference type="Proteomes" id="UP001318860">
    <property type="component" value="Unassembled WGS sequence"/>
</dbReference>
<dbReference type="Gene3D" id="1.20.1280.50">
    <property type="match status" value="1"/>
</dbReference>
<dbReference type="PANTHER" id="PTHR31672:SF13">
    <property type="entry name" value="F-BOX PROTEIN CPR30-LIKE"/>
    <property type="match status" value="1"/>
</dbReference>
<evidence type="ECO:0000259" key="1">
    <source>
        <dbReference type="PROSITE" id="PS50181"/>
    </source>
</evidence>
<dbReference type="SMART" id="SM00256">
    <property type="entry name" value="FBOX"/>
    <property type="match status" value="1"/>
</dbReference>
<gene>
    <name evidence="2" type="ORF">DH2020_005832</name>
</gene>
<name>A0ABR0XHP2_REHGL</name>
<dbReference type="InterPro" id="IPR036047">
    <property type="entry name" value="F-box-like_dom_sf"/>
</dbReference>
<dbReference type="InterPro" id="IPR013187">
    <property type="entry name" value="F-box-assoc_dom_typ3"/>
</dbReference>
<dbReference type="InterPro" id="IPR001810">
    <property type="entry name" value="F-box_dom"/>
</dbReference>
<dbReference type="PANTHER" id="PTHR31672">
    <property type="entry name" value="BNACNNG10540D PROTEIN"/>
    <property type="match status" value="1"/>
</dbReference>
<dbReference type="InterPro" id="IPR017451">
    <property type="entry name" value="F-box-assoc_interact_dom"/>
</dbReference>
<proteinExistence type="predicted"/>
<feature type="domain" description="F-box" evidence="1">
    <location>
        <begin position="1"/>
        <end position="46"/>
    </location>
</feature>